<evidence type="ECO:0000256" key="1">
    <source>
        <dbReference type="SAM" id="MobiDB-lite"/>
    </source>
</evidence>
<organism evidence="2 3">
    <name type="scientific">Cryptococcus amylolentus CBS 6273</name>
    <dbReference type="NCBI Taxonomy" id="1296118"/>
    <lineage>
        <taxon>Eukaryota</taxon>
        <taxon>Fungi</taxon>
        <taxon>Dikarya</taxon>
        <taxon>Basidiomycota</taxon>
        <taxon>Agaricomycotina</taxon>
        <taxon>Tremellomycetes</taxon>
        <taxon>Tremellales</taxon>
        <taxon>Cryptococcaceae</taxon>
        <taxon>Cryptococcus</taxon>
    </lineage>
</organism>
<comment type="caution">
    <text evidence="2">The sequence shown here is derived from an EMBL/GenBank/DDBJ whole genome shotgun (WGS) entry which is preliminary data.</text>
</comment>
<proteinExistence type="predicted"/>
<accession>A0A1E3KE50</accession>
<protein>
    <submittedName>
        <fullName evidence="2">Uncharacterized protein</fullName>
    </submittedName>
</protein>
<evidence type="ECO:0000313" key="2">
    <source>
        <dbReference type="EMBL" id="ODO11369.1"/>
    </source>
</evidence>
<evidence type="ECO:0000313" key="3">
    <source>
        <dbReference type="Proteomes" id="UP000095149"/>
    </source>
</evidence>
<feature type="compositionally biased region" description="Basic and acidic residues" evidence="1">
    <location>
        <begin position="43"/>
        <end position="73"/>
    </location>
</feature>
<reference evidence="2 3" key="1">
    <citation type="submission" date="2016-06" db="EMBL/GenBank/DDBJ databases">
        <title>Evolution of pathogenesis and genome organization in the Tremellales.</title>
        <authorList>
            <person name="Cuomo C."/>
            <person name="Litvintseva A."/>
            <person name="Heitman J."/>
            <person name="Chen Y."/>
            <person name="Sun S."/>
            <person name="Springer D."/>
            <person name="Dromer F."/>
            <person name="Young S."/>
            <person name="Zeng Q."/>
            <person name="Chapman S."/>
            <person name="Gujja S."/>
            <person name="Saif S."/>
            <person name="Birren B."/>
        </authorList>
    </citation>
    <scope>NUCLEOTIDE SEQUENCE [LARGE SCALE GENOMIC DNA]</scope>
    <source>
        <strain evidence="2 3">CBS 6273</strain>
    </source>
</reference>
<name>A0A1E3KE50_9TREE</name>
<sequence length="109" mass="12507">MIRSNPTAIPLRASDLKILQVEIDKRKAEREEQEAAGANPQRTTREGERRREEGGERSENGKSREQERRERHERIGLIMNAAHKHSVNCLGLDWTQADAQVKMTPSHVQ</sequence>
<gene>
    <name evidence="2" type="ORF">I350_00148</name>
</gene>
<dbReference type="AlphaFoldDB" id="A0A1E3KE50"/>
<feature type="region of interest" description="Disordered" evidence="1">
    <location>
        <begin position="26"/>
        <end position="73"/>
    </location>
</feature>
<dbReference type="Proteomes" id="UP000095149">
    <property type="component" value="Unassembled WGS sequence"/>
</dbReference>
<dbReference type="EMBL" id="MEKH01000001">
    <property type="protein sequence ID" value="ODO11369.1"/>
    <property type="molecule type" value="Genomic_DNA"/>
</dbReference>